<dbReference type="InterPro" id="IPR036388">
    <property type="entry name" value="WH-like_DNA-bd_sf"/>
</dbReference>
<dbReference type="Proteomes" id="UP000612585">
    <property type="component" value="Unassembled WGS sequence"/>
</dbReference>
<dbReference type="Pfam" id="PF00196">
    <property type="entry name" value="GerE"/>
    <property type="match status" value="1"/>
</dbReference>
<reference evidence="2" key="1">
    <citation type="submission" date="2021-01" db="EMBL/GenBank/DDBJ databases">
        <title>Whole genome shotgun sequence of Virgisporangium aurantiacum NBRC 16421.</title>
        <authorList>
            <person name="Komaki H."/>
            <person name="Tamura T."/>
        </authorList>
    </citation>
    <scope>NUCLEOTIDE SEQUENCE</scope>
    <source>
        <strain evidence="2">NBRC 16421</strain>
    </source>
</reference>
<dbReference type="CDD" id="cd06170">
    <property type="entry name" value="LuxR_C_like"/>
    <property type="match status" value="1"/>
</dbReference>
<sequence length="799" mass="88092">MAMAGPRATNQVVRRRTGSVIGNVPAELSSFVGRQDELTQVKRLLSTYRMVTLTGVGGVGKTRLALRTATEVRRAFPDGAWFIDLGGVLPPELATFEMPDAQAVAGLVCATLGVREQSARAPVDALRERLARARLLLVLDNCEHLLSACAMLAEALLRASPGLRIVATSREPLTVVGEATLPVPPLPVPDRHEPPALADLTRCASVALFTARATAALHDFQLTEDNRLAVVEICQRLDGLPLAIELAAARLPVLTPHQIADRLIDRFALLTRSSRRSPDRQQTLRACVDWSFDLCTKDEQRLWARLSTFADSFEFDAIEGICASDDLPVEELLDLTNSLVDKSILVRNHDHGRSARYRMLQTMQVYGLEKLRETGEDAFLARRHRDWYEGLVARARAEWISNRQAYWLTRLTREYPNLRAAVDFSLREPGEVDAALRIALSLPAMYWWARGMFREGRRWLKIALGATTERGVRHTRAMLLASRLAFAQRDGDASRLLEDGERLARRLDAPDAIAQAMFIRGTAAMFRNELALAVELFEAALATLDRAAEPELDQRLHVMFTLVAAAGLAGDHARASACYREVLAITEPNGEGIYRSNAMWAHGMVAWRQGDLDEAAALQLASLRLKCIHGLDDTLGGALCLEVLGWIEAGQQRPDRAATFLGAADAALEDLGTPIRTFGHLAEQHDECERQTRNALGDRIFDETLRHGRGLTYEEALAYALGEVRSAPPATSAAPTPLTRRQQQVAMLVGRGLSNREIASALVISQRTAESHLESILTRLGFSSRAQVAAWMARQHPDG</sequence>
<dbReference type="Gene3D" id="3.40.50.300">
    <property type="entry name" value="P-loop containing nucleotide triphosphate hydrolases"/>
    <property type="match status" value="1"/>
</dbReference>
<feature type="domain" description="HTH luxR-type" evidence="1">
    <location>
        <begin position="731"/>
        <end position="796"/>
    </location>
</feature>
<protein>
    <submittedName>
        <fullName evidence="2">LuxR family transcriptional regulator</fullName>
    </submittedName>
</protein>
<dbReference type="GO" id="GO:0006355">
    <property type="term" value="P:regulation of DNA-templated transcription"/>
    <property type="evidence" value="ECO:0007669"/>
    <property type="project" value="InterPro"/>
</dbReference>
<dbReference type="AlphaFoldDB" id="A0A8J3ZM13"/>
<dbReference type="Gene3D" id="1.10.10.10">
    <property type="entry name" value="Winged helix-like DNA-binding domain superfamily/Winged helix DNA-binding domain"/>
    <property type="match status" value="1"/>
</dbReference>
<dbReference type="InterPro" id="IPR016032">
    <property type="entry name" value="Sig_transdc_resp-reg_C-effctor"/>
</dbReference>
<comment type="caution">
    <text evidence="2">The sequence shown here is derived from an EMBL/GenBank/DDBJ whole genome shotgun (WGS) entry which is preliminary data.</text>
</comment>
<organism evidence="2 3">
    <name type="scientific">Virgisporangium aurantiacum</name>
    <dbReference type="NCBI Taxonomy" id="175570"/>
    <lineage>
        <taxon>Bacteria</taxon>
        <taxon>Bacillati</taxon>
        <taxon>Actinomycetota</taxon>
        <taxon>Actinomycetes</taxon>
        <taxon>Micromonosporales</taxon>
        <taxon>Micromonosporaceae</taxon>
        <taxon>Virgisporangium</taxon>
    </lineage>
</organism>
<dbReference type="PRINTS" id="PR00038">
    <property type="entry name" value="HTHLUXR"/>
</dbReference>
<keyword evidence="3" id="KW-1185">Reference proteome</keyword>
<dbReference type="EMBL" id="BOPG01000106">
    <property type="protein sequence ID" value="GIJ64013.1"/>
    <property type="molecule type" value="Genomic_DNA"/>
</dbReference>
<dbReference type="SUPFAM" id="SSF46894">
    <property type="entry name" value="C-terminal effector domain of the bipartite response regulators"/>
    <property type="match status" value="1"/>
</dbReference>
<gene>
    <name evidence="2" type="ORF">Vau01_115290</name>
</gene>
<dbReference type="PANTHER" id="PTHR47691:SF3">
    <property type="entry name" value="HTH-TYPE TRANSCRIPTIONAL REGULATOR RV0890C-RELATED"/>
    <property type="match status" value="1"/>
</dbReference>
<dbReference type="InterPro" id="IPR000792">
    <property type="entry name" value="Tscrpt_reg_LuxR_C"/>
</dbReference>
<dbReference type="SUPFAM" id="SSF52540">
    <property type="entry name" value="P-loop containing nucleoside triphosphate hydrolases"/>
    <property type="match status" value="1"/>
</dbReference>
<dbReference type="SUPFAM" id="SSF48452">
    <property type="entry name" value="TPR-like"/>
    <property type="match status" value="1"/>
</dbReference>
<dbReference type="PANTHER" id="PTHR47691">
    <property type="entry name" value="REGULATOR-RELATED"/>
    <property type="match status" value="1"/>
</dbReference>
<dbReference type="SMART" id="SM00421">
    <property type="entry name" value="HTH_LUXR"/>
    <property type="match status" value="1"/>
</dbReference>
<dbReference type="PRINTS" id="PR00364">
    <property type="entry name" value="DISEASERSIST"/>
</dbReference>
<dbReference type="InterPro" id="IPR011990">
    <property type="entry name" value="TPR-like_helical_dom_sf"/>
</dbReference>
<accession>A0A8J3ZM13</accession>
<dbReference type="PROSITE" id="PS50043">
    <property type="entry name" value="HTH_LUXR_2"/>
    <property type="match status" value="1"/>
</dbReference>
<proteinExistence type="predicted"/>
<dbReference type="Gene3D" id="1.25.40.10">
    <property type="entry name" value="Tetratricopeptide repeat domain"/>
    <property type="match status" value="1"/>
</dbReference>
<dbReference type="GO" id="GO:0003677">
    <property type="term" value="F:DNA binding"/>
    <property type="evidence" value="ECO:0007669"/>
    <property type="project" value="InterPro"/>
</dbReference>
<dbReference type="InterPro" id="IPR027417">
    <property type="entry name" value="P-loop_NTPase"/>
</dbReference>
<evidence type="ECO:0000313" key="3">
    <source>
        <dbReference type="Proteomes" id="UP000612585"/>
    </source>
</evidence>
<evidence type="ECO:0000313" key="2">
    <source>
        <dbReference type="EMBL" id="GIJ64013.1"/>
    </source>
</evidence>
<evidence type="ECO:0000259" key="1">
    <source>
        <dbReference type="PROSITE" id="PS50043"/>
    </source>
</evidence>
<name>A0A8J3ZM13_9ACTN</name>